<feature type="domain" description="DUF1232" evidence="6">
    <location>
        <begin position="22"/>
        <end position="58"/>
    </location>
</feature>
<proteinExistence type="predicted"/>
<dbReference type="EMBL" id="MRCB01000009">
    <property type="protein sequence ID" value="OKH23497.1"/>
    <property type="molecule type" value="Genomic_DNA"/>
</dbReference>
<protein>
    <recommendedName>
        <fullName evidence="6">DUF1232 domain-containing protein</fullName>
    </recommendedName>
</protein>
<organism evidence="7 8">
    <name type="scientific">Hydrococcus rivularis NIES-593</name>
    <dbReference type="NCBI Taxonomy" id="1921803"/>
    <lineage>
        <taxon>Bacteria</taxon>
        <taxon>Bacillati</taxon>
        <taxon>Cyanobacteriota</taxon>
        <taxon>Cyanophyceae</taxon>
        <taxon>Pleurocapsales</taxon>
        <taxon>Hydrococcaceae</taxon>
        <taxon>Hydrococcus</taxon>
    </lineage>
</organism>
<evidence type="ECO:0000256" key="3">
    <source>
        <dbReference type="ARBA" id="ARBA00022989"/>
    </source>
</evidence>
<evidence type="ECO:0000256" key="1">
    <source>
        <dbReference type="ARBA" id="ARBA00004127"/>
    </source>
</evidence>
<keyword evidence="3 5" id="KW-1133">Transmembrane helix</keyword>
<keyword evidence="8" id="KW-1185">Reference proteome</keyword>
<accession>A0A1U7HIV1</accession>
<dbReference type="STRING" id="1921803.NIES593_09715"/>
<sequence length="98" mass="11283">MKIPIQSIYNFYRNAIRNPKYRWWIILGTLVYLLSPFDISPDFFPIVGEIDDFILVTFLVTEVSQLILDRFKSIKTNPVAAPTETSNETIEVQAVSAE</sequence>
<evidence type="ECO:0000313" key="8">
    <source>
        <dbReference type="Proteomes" id="UP000186868"/>
    </source>
</evidence>
<comment type="subcellular location">
    <subcellularLocation>
        <location evidence="1">Endomembrane system</location>
        <topology evidence="1">Multi-pass membrane protein</topology>
    </subcellularLocation>
</comment>
<reference evidence="7 8" key="1">
    <citation type="submission" date="2016-11" db="EMBL/GenBank/DDBJ databases">
        <title>Draft Genome Sequences of Nine Cyanobacterial Strains from Diverse Habitats.</title>
        <authorList>
            <person name="Zhu T."/>
            <person name="Hou S."/>
            <person name="Lu X."/>
            <person name="Hess W.R."/>
        </authorList>
    </citation>
    <scope>NUCLEOTIDE SEQUENCE [LARGE SCALE GENOMIC DNA]</scope>
    <source>
        <strain evidence="7 8">NIES-593</strain>
    </source>
</reference>
<keyword evidence="4 5" id="KW-0472">Membrane</keyword>
<dbReference type="RefSeq" id="WP_073599396.1">
    <property type="nucleotide sequence ID" value="NZ_MRCB01000009.1"/>
</dbReference>
<dbReference type="GO" id="GO:0012505">
    <property type="term" value="C:endomembrane system"/>
    <property type="evidence" value="ECO:0007669"/>
    <property type="project" value="UniProtKB-SubCell"/>
</dbReference>
<feature type="transmembrane region" description="Helical" evidence="5">
    <location>
        <begin position="21"/>
        <end position="37"/>
    </location>
</feature>
<name>A0A1U7HIV1_9CYAN</name>
<dbReference type="AlphaFoldDB" id="A0A1U7HIV1"/>
<evidence type="ECO:0000256" key="5">
    <source>
        <dbReference type="SAM" id="Phobius"/>
    </source>
</evidence>
<comment type="caution">
    <text evidence="7">The sequence shown here is derived from an EMBL/GenBank/DDBJ whole genome shotgun (WGS) entry which is preliminary data.</text>
</comment>
<evidence type="ECO:0000256" key="4">
    <source>
        <dbReference type="ARBA" id="ARBA00023136"/>
    </source>
</evidence>
<keyword evidence="2 5" id="KW-0812">Transmembrane</keyword>
<dbReference type="InterPro" id="IPR010652">
    <property type="entry name" value="DUF1232"/>
</dbReference>
<evidence type="ECO:0000313" key="7">
    <source>
        <dbReference type="EMBL" id="OKH23497.1"/>
    </source>
</evidence>
<evidence type="ECO:0000256" key="2">
    <source>
        <dbReference type="ARBA" id="ARBA00022692"/>
    </source>
</evidence>
<evidence type="ECO:0000259" key="6">
    <source>
        <dbReference type="Pfam" id="PF06803"/>
    </source>
</evidence>
<gene>
    <name evidence="7" type="ORF">NIES593_09715</name>
</gene>
<dbReference type="Pfam" id="PF06803">
    <property type="entry name" value="DUF1232"/>
    <property type="match status" value="1"/>
</dbReference>
<dbReference type="Proteomes" id="UP000186868">
    <property type="component" value="Unassembled WGS sequence"/>
</dbReference>